<keyword evidence="3" id="KW-0808">Transferase</keyword>
<dbReference type="RefSeq" id="WP_262064753.1">
    <property type="nucleotide sequence ID" value="NZ_JAMXOD010000001.1"/>
</dbReference>
<gene>
    <name evidence="3" type="ORF">NK125_00900</name>
</gene>
<keyword evidence="3" id="KW-0032">Aminotransferase</keyword>
<dbReference type="EMBL" id="JAMZFW010000001">
    <property type="protein sequence ID" value="MCP1100968.1"/>
    <property type="molecule type" value="Genomic_DNA"/>
</dbReference>
<accession>A0ABT1E5E3</accession>
<dbReference type="GO" id="GO:0008483">
    <property type="term" value="F:transaminase activity"/>
    <property type="evidence" value="ECO:0007669"/>
    <property type="project" value="UniProtKB-KW"/>
</dbReference>
<keyword evidence="4" id="KW-1185">Reference proteome</keyword>
<dbReference type="Gene3D" id="3.20.10.10">
    <property type="entry name" value="D-amino Acid Aminotransferase, subunit A, domain 2"/>
    <property type="match status" value="1"/>
</dbReference>
<comment type="similarity">
    <text evidence="2">Belongs to the class-IV pyridoxal-phosphate-dependent aminotransferase family.</text>
</comment>
<evidence type="ECO:0000256" key="1">
    <source>
        <dbReference type="ARBA" id="ARBA00001933"/>
    </source>
</evidence>
<evidence type="ECO:0000313" key="4">
    <source>
        <dbReference type="Proteomes" id="UP001523566"/>
    </source>
</evidence>
<dbReference type="InterPro" id="IPR001544">
    <property type="entry name" value="Aminotrans_IV"/>
</dbReference>
<comment type="caution">
    <text evidence="3">The sequence shown here is derived from an EMBL/GenBank/DDBJ whole genome shotgun (WGS) entry which is preliminary data.</text>
</comment>
<dbReference type="Proteomes" id="UP001523566">
    <property type="component" value="Unassembled WGS sequence"/>
</dbReference>
<dbReference type="PANTHER" id="PTHR42743">
    <property type="entry name" value="AMINO-ACID AMINOTRANSFERASE"/>
    <property type="match status" value="1"/>
</dbReference>
<comment type="cofactor">
    <cofactor evidence="1">
        <name>pyridoxal 5'-phosphate</name>
        <dbReference type="ChEBI" id="CHEBI:597326"/>
    </cofactor>
</comment>
<evidence type="ECO:0000313" key="3">
    <source>
        <dbReference type="EMBL" id="MCP1100968.1"/>
    </source>
</evidence>
<evidence type="ECO:0000256" key="2">
    <source>
        <dbReference type="ARBA" id="ARBA00009320"/>
    </source>
</evidence>
<dbReference type="InterPro" id="IPR036038">
    <property type="entry name" value="Aminotransferase-like"/>
</dbReference>
<organism evidence="3 4">
    <name type="scientific">Aequitasia blattaphilus</name>
    <dbReference type="NCBI Taxonomy" id="2949332"/>
    <lineage>
        <taxon>Bacteria</taxon>
        <taxon>Bacillati</taxon>
        <taxon>Bacillota</taxon>
        <taxon>Clostridia</taxon>
        <taxon>Lachnospirales</taxon>
        <taxon>Lachnospiraceae</taxon>
        <taxon>Aequitasia</taxon>
    </lineage>
</organism>
<dbReference type="Pfam" id="PF01063">
    <property type="entry name" value="Aminotran_4"/>
    <property type="match status" value="1"/>
</dbReference>
<sequence>MKTLGYYNGKYGELEDMAIPFNDRVHFFGDGVYDAGPSRNYVIFAIDEHIDRFFNSAKLLEIQMPVTKAELKQILQEMVNKMDTGNLFVYYQVTRGTGIRNHVYTEGPGNLWIMLKPAEISDGIEPIKLITLEDTRFLHCNIKTLNLIPSCVANQRAKEAGVQESVFYREGGRITECAHSNVHIIKNGELYTAPTDNLILPGIARRHLIDKCKELGIKVNEVPYYLDDLFTAEEVLVTSSSNLCLHANEIDGMAVGGKQSELLEKIRKAVLGEFVEATQLIQKKAV</sequence>
<dbReference type="SUPFAM" id="SSF56752">
    <property type="entry name" value="D-aminoacid aminotransferase-like PLP-dependent enzymes"/>
    <property type="match status" value="1"/>
</dbReference>
<protein>
    <submittedName>
        <fullName evidence="3">Aminotransferase class IV</fullName>
    </submittedName>
</protein>
<proteinExistence type="inferred from homology"/>
<name>A0ABT1E5E3_9FIRM</name>
<dbReference type="InterPro" id="IPR043131">
    <property type="entry name" value="BCAT-like_N"/>
</dbReference>
<dbReference type="InterPro" id="IPR043132">
    <property type="entry name" value="BCAT-like_C"/>
</dbReference>
<dbReference type="InterPro" id="IPR050571">
    <property type="entry name" value="Class-IV_PLP-Dep_Aminotrnsfr"/>
</dbReference>
<dbReference type="PANTHER" id="PTHR42743:SF10">
    <property type="entry name" value="D-ALANINE AMINOTRANSFERASE"/>
    <property type="match status" value="1"/>
</dbReference>
<reference evidence="3 4" key="1">
    <citation type="journal article" date="2022" name="Genome Biol. Evol.">
        <title>Host diet, physiology and behaviors set the stage for Lachnospiraceae cladogenesis.</title>
        <authorList>
            <person name="Vera-Ponce De Leon A."/>
            <person name="Schneider M."/>
            <person name="Jahnes B.C."/>
            <person name="Sadowski V."/>
            <person name="Camuy-Velez L.A."/>
            <person name="Duan J."/>
            <person name="Sabree Z.L."/>
        </authorList>
    </citation>
    <scope>NUCLEOTIDE SEQUENCE [LARGE SCALE GENOMIC DNA]</scope>
    <source>
        <strain evidence="3 4">PAL113</strain>
    </source>
</reference>
<dbReference type="Gene3D" id="3.30.470.10">
    <property type="match status" value="1"/>
</dbReference>